<dbReference type="InterPro" id="IPR036282">
    <property type="entry name" value="Glutathione-S-Trfase_C_sf"/>
</dbReference>
<dbReference type="GO" id="GO:0016740">
    <property type="term" value="F:transferase activity"/>
    <property type="evidence" value="ECO:0007669"/>
    <property type="project" value="UniProtKB-KW"/>
</dbReference>
<evidence type="ECO:0000313" key="2">
    <source>
        <dbReference type="EMBL" id="RDX73646.1"/>
    </source>
</evidence>
<reference evidence="2" key="1">
    <citation type="submission" date="2018-05" db="EMBL/GenBank/DDBJ databases">
        <title>Draft genome of Mucuna pruriens seed.</title>
        <authorList>
            <person name="Nnadi N.E."/>
            <person name="Vos R."/>
            <person name="Hasami M.H."/>
            <person name="Devisetty U.K."/>
            <person name="Aguiy J.C."/>
        </authorList>
    </citation>
    <scope>NUCLEOTIDE SEQUENCE [LARGE SCALE GENOMIC DNA]</scope>
    <source>
        <strain evidence="2">JCA_2017</strain>
    </source>
</reference>
<comment type="caution">
    <text evidence="2">The sequence shown here is derived from an EMBL/GenBank/DDBJ whole genome shotgun (WGS) entry which is preliminary data.</text>
</comment>
<keyword evidence="3" id="KW-1185">Reference proteome</keyword>
<evidence type="ECO:0000313" key="3">
    <source>
        <dbReference type="Proteomes" id="UP000257109"/>
    </source>
</evidence>
<dbReference type="EMBL" id="QJKJ01010450">
    <property type="protein sequence ID" value="RDX73646.1"/>
    <property type="molecule type" value="Genomic_DNA"/>
</dbReference>
<organism evidence="2 3">
    <name type="scientific">Mucuna pruriens</name>
    <name type="common">Velvet bean</name>
    <name type="synonym">Dolichos pruriens</name>
    <dbReference type="NCBI Taxonomy" id="157652"/>
    <lineage>
        <taxon>Eukaryota</taxon>
        <taxon>Viridiplantae</taxon>
        <taxon>Streptophyta</taxon>
        <taxon>Embryophyta</taxon>
        <taxon>Tracheophyta</taxon>
        <taxon>Spermatophyta</taxon>
        <taxon>Magnoliopsida</taxon>
        <taxon>eudicotyledons</taxon>
        <taxon>Gunneridae</taxon>
        <taxon>Pentapetalae</taxon>
        <taxon>rosids</taxon>
        <taxon>fabids</taxon>
        <taxon>Fabales</taxon>
        <taxon>Fabaceae</taxon>
        <taxon>Papilionoideae</taxon>
        <taxon>50 kb inversion clade</taxon>
        <taxon>NPAAA clade</taxon>
        <taxon>indigoferoid/millettioid clade</taxon>
        <taxon>Phaseoleae</taxon>
        <taxon>Mucuna</taxon>
    </lineage>
</organism>
<evidence type="ECO:0000259" key="1">
    <source>
        <dbReference type="Pfam" id="PF00043"/>
    </source>
</evidence>
<feature type="domain" description="Glutathione S-transferase C-terminal" evidence="1">
    <location>
        <begin position="34"/>
        <end position="69"/>
    </location>
</feature>
<feature type="non-terminal residue" evidence="2">
    <location>
        <position position="77"/>
    </location>
</feature>
<sequence>FLGDEKNSLKGLNYCRREGFCENSSDSRVRKKSCEKLLEINEESLSKSKYFSGEFFSLADISHLPYLDYRSLWINFF</sequence>
<proteinExistence type="predicted"/>
<dbReference type="OrthoDB" id="962032at2759"/>
<dbReference type="STRING" id="157652.A0A371F5P0"/>
<dbReference type="Pfam" id="PF00043">
    <property type="entry name" value="GST_C"/>
    <property type="match status" value="1"/>
</dbReference>
<gene>
    <name evidence="2" type="primary">GSTF9</name>
    <name evidence="2" type="ORF">CR513_46720</name>
</gene>
<dbReference type="InterPro" id="IPR004046">
    <property type="entry name" value="GST_C"/>
</dbReference>
<protein>
    <submittedName>
        <fullName evidence="2">Glutathione S-transferase F9</fullName>
    </submittedName>
</protein>
<accession>A0A371F5P0</accession>
<dbReference type="Gene3D" id="1.20.1050.10">
    <property type="match status" value="1"/>
</dbReference>
<dbReference type="Proteomes" id="UP000257109">
    <property type="component" value="Unassembled WGS sequence"/>
</dbReference>
<dbReference type="SUPFAM" id="SSF47616">
    <property type="entry name" value="GST C-terminal domain-like"/>
    <property type="match status" value="1"/>
</dbReference>
<feature type="non-terminal residue" evidence="2">
    <location>
        <position position="1"/>
    </location>
</feature>
<dbReference type="AlphaFoldDB" id="A0A371F5P0"/>
<name>A0A371F5P0_MUCPR</name>